<evidence type="ECO:0000313" key="10">
    <source>
        <dbReference type="Proteomes" id="UP000007110"/>
    </source>
</evidence>
<evidence type="ECO:0000259" key="8">
    <source>
        <dbReference type="PROSITE" id="PS50206"/>
    </source>
</evidence>
<dbReference type="GO" id="GO:0007165">
    <property type="term" value="P:signal transduction"/>
    <property type="evidence" value="ECO:0000318"/>
    <property type="project" value="GO_Central"/>
</dbReference>
<dbReference type="OrthoDB" id="165342at2759"/>
<reference evidence="10" key="1">
    <citation type="submission" date="2015-02" db="EMBL/GenBank/DDBJ databases">
        <title>Genome sequencing for Strongylocentrotus purpuratus.</title>
        <authorList>
            <person name="Murali S."/>
            <person name="Liu Y."/>
            <person name="Vee V."/>
            <person name="English A."/>
            <person name="Wang M."/>
            <person name="Skinner E."/>
            <person name="Han Y."/>
            <person name="Muzny D.M."/>
            <person name="Worley K.C."/>
            <person name="Gibbs R.A."/>
        </authorList>
    </citation>
    <scope>NUCLEOTIDE SEQUENCE</scope>
</reference>
<dbReference type="GO" id="GO:0004722">
    <property type="term" value="F:protein serine/threonine phosphatase activity"/>
    <property type="evidence" value="ECO:0007669"/>
    <property type="project" value="UniProtKB-EC"/>
</dbReference>
<feature type="compositionally biased region" description="Low complexity" evidence="5">
    <location>
        <begin position="435"/>
        <end position="457"/>
    </location>
</feature>
<dbReference type="GO" id="GO:0004721">
    <property type="term" value="F:phosphoprotein phosphatase activity"/>
    <property type="evidence" value="ECO:0000318"/>
    <property type="project" value="GO_Central"/>
</dbReference>
<organism evidence="9 10">
    <name type="scientific">Strongylocentrotus purpuratus</name>
    <name type="common">Purple sea urchin</name>
    <dbReference type="NCBI Taxonomy" id="7668"/>
    <lineage>
        <taxon>Eukaryota</taxon>
        <taxon>Metazoa</taxon>
        <taxon>Echinodermata</taxon>
        <taxon>Eleutherozoa</taxon>
        <taxon>Echinozoa</taxon>
        <taxon>Echinoidea</taxon>
        <taxon>Euechinoidea</taxon>
        <taxon>Echinacea</taxon>
        <taxon>Camarodonta</taxon>
        <taxon>Echinidea</taxon>
        <taxon>Strongylocentrotidae</taxon>
        <taxon>Strongylocentrotus</taxon>
    </lineage>
</organism>
<evidence type="ECO:0000313" key="9">
    <source>
        <dbReference type="EnsemblMetazoa" id="XP_003725183"/>
    </source>
</evidence>
<dbReference type="GO" id="GO:0043409">
    <property type="term" value="P:negative regulation of MAPK cascade"/>
    <property type="evidence" value="ECO:0000318"/>
    <property type="project" value="GO_Central"/>
</dbReference>
<evidence type="ECO:0000259" key="6">
    <source>
        <dbReference type="PROSITE" id="PS50054"/>
    </source>
</evidence>
<dbReference type="GO" id="GO:0017017">
    <property type="term" value="F:MAP kinase tyrosine/serine/threonine phosphatase activity"/>
    <property type="evidence" value="ECO:0007669"/>
    <property type="project" value="InterPro"/>
</dbReference>
<dbReference type="PROSITE" id="PS50054">
    <property type="entry name" value="TYR_PHOSPHATASE_DUAL"/>
    <property type="match status" value="1"/>
</dbReference>
<dbReference type="KEGG" id="spu:579231"/>
<dbReference type="InterPro" id="IPR029021">
    <property type="entry name" value="Prot-tyrosine_phosphatase-like"/>
</dbReference>
<dbReference type="AlphaFoldDB" id="A0A7M7GGH4"/>
<dbReference type="GO" id="GO:0005634">
    <property type="term" value="C:nucleus"/>
    <property type="evidence" value="ECO:0000318"/>
    <property type="project" value="GO_Central"/>
</dbReference>
<dbReference type="SUPFAM" id="SSF52821">
    <property type="entry name" value="Rhodanese/Cell cycle control phosphatase"/>
    <property type="match status" value="1"/>
</dbReference>
<evidence type="ECO:0000256" key="3">
    <source>
        <dbReference type="ARBA" id="ARBA00022912"/>
    </source>
</evidence>
<keyword evidence="2" id="KW-0378">Hydrolase</keyword>
<feature type="region of interest" description="Disordered" evidence="5">
    <location>
        <begin position="433"/>
        <end position="461"/>
    </location>
</feature>
<evidence type="ECO:0000256" key="1">
    <source>
        <dbReference type="ARBA" id="ARBA00008601"/>
    </source>
</evidence>
<dbReference type="GO" id="GO:0001706">
    <property type="term" value="P:endoderm formation"/>
    <property type="evidence" value="ECO:0000318"/>
    <property type="project" value="GO_Central"/>
</dbReference>
<dbReference type="GeneID" id="579231"/>
<dbReference type="SUPFAM" id="SSF52799">
    <property type="entry name" value="(Phosphotyrosine protein) phosphatases II"/>
    <property type="match status" value="1"/>
</dbReference>
<evidence type="ECO:0000256" key="5">
    <source>
        <dbReference type="SAM" id="MobiDB-lite"/>
    </source>
</evidence>
<dbReference type="GO" id="GO:0005737">
    <property type="term" value="C:cytoplasm"/>
    <property type="evidence" value="ECO:0000318"/>
    <property type="project" value="GO_Central"/>
</dbReference>
<name>A0A7M7GGH4_STRPU</name>
<feature type="region of interest" description="Disordered" evidence="5">
    <location>
        <begin position="214"/>
        <end position="239"/>
    </location>
</feature>
<dbReference type="PROSITE" id="PS50206">
    <property type="entry name" value="RHODANESE_3"/>
    <property type="match status" value="1"/>
</dbReference>
<dbReference type="InterPro" id="IPR000340">
    <property type="entry name" value="Dual-sp_phosphatase_cat-dom"/>
</dbReference>
<keyword evidence="10" id="KW-1185">Reference proteome</keyword>
<feature type="region of interest" description="Disordered" evidence="5">
    <location>
        <begin position="161"/>
        <end position="199"/>
    </location>
</feature>
<evidence type="ECO:0000259" key="7">
    <source>
        <dbReference type="PROSITE" id="PS50056"/>
    </source>
</evidence>
<evidence type="ECO:0000256" key="2">
    <source>
        <dbReference type="ARBA" id="ARBA00022801"/>
    </source>
</evidence>
<dbReference type="PANTHER" id="PTHR10159:SF530">
    <property type="entry name" value="DUAL SPECIFICITY PROTEIN PHOSPHATASE DDB_G0271350-RELATED"/>
    <property type="match status" value="1"/>
</dbReference>
<dbReference type="PANTHER" id="PTHR10159">
    <property type="entry name" value="DUAL SPECIFICITY PROTEIN PHOSPHATASE"/>
    <property type="match status" value="1"/>
</dbReference>
<dbReference type="FunCoup" id="A0A7M7GGH4">
    <property type="interactions" value="142"/>
</dbReference>
<dbReference type="InterPro" id="IPR008343">
    <property type="entry name" value="MKP"/>
</dbReference>
<dbReference type="PROSITE" id="PS50056">
    <property type="entry name" value="TYR_PHOSPHATASE_2"/>
    <property type="match status" value="1"/>
</dbReference>
<dbReference type="Pfam" id="PF00782">
    <property type="entry name" value="DSPc"/>
    <property type="match status" value="1"/>
</dbReference>
<feature type="compositionally biased region" description="Pro residues" evidence="5">
    <location>
        <begin position="185"/>
        <end position="194"/>
    </location>
</feature>
<dbReference type="PRINTS" id="PR01764">
    <property type="entry name" value="MAPKPHPHTASE"/>
</dbReference>
<sequence length="532" mass="58506">MTVSVRVQPVTGSRLKSWFSTEEFRVLLLDCRSFVCYNSLHIVDALNVHCPLLLKRRSNGPLPVDHLVTCADARSRLLAGFYQAVLVYDEESVQTASEVSQGNMTWVLETLFQEPLLQLSVKIFSLVGGFNQFSVEFPSLCVGSPTKSIFNMPSPPLAPLNLTPSTYRHQCSDKRPSTPTAATPTAPPRSPRPPLQRRGPALSLALPTIKCTQVPESSRSSKYSTASTTSRPTTPLVPKGCPQIGQSGPGYECNAPVRLLPHLYLGSNFHASRLAVLEEHGITAVLNVSRLPNYFPTCFRYMQILVDDNTDADLLPWFEEANNFIDSIERCKGRVLVHCHAGISRSATICLAYLMKVRQIRLEEAFEFVRSERTVISPNLAFMLQLLRFENELASSRKENTDQNSPCNNHTSNTFFSNSASACSSTTKYSDSAFSPTLSPASPTTTMTTTTGKPSSTRQLSLGNSPLLIKRMARSVSRSKSQNSSPVGTDARKQTLAFNFNLPVLPKSVSAHSCALECTDLSPTPSPIFFPM</sequence>
<dbReference type="FunFam" id="3.40.250.10:FF:000020">
    <property type="entry name" value="Dual specificity protein phosphatase 8"/>
    <property type="match status" value="1"/>
</dbReference>
<feature type="domain" description="Rhodanese" evidence="8">
    <location>
        <begin position="22"/>
        <end position="142"/>
    </location>
</feature>
<dbReference type="SMART" id="SM00195">
    <property type="entry name" value="DSPc"/>
    <property type="match status" value="1"/>
</dbReference>
<dbReference type="SMART" id="SM00450">
    <property type="entry name" value="RHOD"/>
    <property type="match status" value="1"/>
</dbReference>
<dbReference type="InterPro" id="IPR036873">
    <property type="entry name" value="Rhodanese-like_dom_sf"/>
</dbReference>
<feature type="domain" description="Tyrosine-protein phosphatase" evidence="6">
    <location>
        <begin position="255"/>
        <end position="395"/>
    </location>
</feature>
<dbReference type="RefSeq" id="XP_003725183.2">
    <property type="nucleotide sequence ID" value="XM_003725135.3"/>
</dbReference>
<dbReference type="Proteomes" id="UP000007110">
    <property type="component" value="Unassembled WGS sequence"/>
</dbReference>
<protein>
    <recommendedName>
        <fullName evidence="11">Protein-serine/threonine phosphatase</fullName>
    </recommendedName>
</protein>
<accession>A0A7M7GGH4</accession>
<dbReference type="PROSITE" id="PS00383">
    <property type="entry name" value="TYR_PHOSPHATASE_1"/>
    <property type="match status" value="1"/>
</dbReference>
<dbReference type="OMA" id="MVMMEIS"/>
<keyword evidence="3" id="KW-0904">Protein phosphatase</keyword>
<dbReference type="FunFam" id="3.90.190.10:FF:000004">
    <property type="entry name" value="Protein phosphatase Slingshot homolog 2"/>
    <property type="match status" value="1"/>
</dbReference>
<feature type="compositionally biased region" description="Low complexity" evidence="5">
    <location>
        <begin position="217"/>
        <end position="234"/>
    </location>
</feature>
<comment type="similarity">
    <text evidence="1">Belongs to the protein-tyrosine phosphatase family. Non-receptor class dual specificity subfamily.</text>
</comment>
<reference evidence="9" key="2">
    <citation type="submission" date="2021-01" db="UniProtKB">
        <authorList>
            <consortium name="EnsemblMetazoa"/>
        </authorList>
    </citation>
    <scope>IDENTIFICATION</scope>
</reference>
<dbReference type="InterPro" id="IPR020422">
    <property type="entry name" value="TYR_PHOSPHATASE_DUAL_dom"/>
</dbReference>
<dbReference type="InterPro" id="IPR000387">
    <property type="entry name" value="Tyr_Pase_dom"/>
</dbReference>
<dbReference type="Gene3D" id="3.40.250.10">
    <property type="entry name" value="Rhodanese-like domain"/>
    <property type="match status" value="1"/>
</dbReference>
<dbReference type="InterPro" id="IPR016130">
    <property type="entry name" value="Tyr_Pase_AS"/>
</dbReference>
<dbReference type="EnsemblMetazoa" id="XM_003725135">
    <property type="protein sequence ID" value="XP_003725183"/>
    <property type="gene ID" value="LOC579231"/>
</dbReference>
<dbReference type="InterPro" id="IPR001763">
    <property type="entry name" value="Rhodanese-like_dom"/>
</dbReference>
<dbReference type="InParanoid" id="A0A7M7GGH4"/>
<feature type="domain" description="Tyrosine specific protein phosphatases" evidence="7">
    <location>
        <begin position="322"/>
        <end position="373"/>
    </location>
</feature>
<evidence type="ECO:0008006" key="11">
    <source>
        <dbReference type="Google" id="ProtNLM"/>
    </source>
</evidence>
<evidence type="ECO:0000256" key="4">
    <source>
        <dbReference type="ARBA" id="ARBA00048336"/>
    </source>
</evidence>
<comment type="catalytic activity">
    <reaction evidence="4">
        <text>O-phospho-L-threonyl-[protein] + H2O = L-threonyl-[protein] + phosphate</text>
        <dbReference type="Rhea" id="RHEA:47004"/>
        <dbReference type="Rhea" id="RHEA-COMP:11060"/>
        <dbReference type="Rhea" id="RHEA-COMP:11605"/>
        <dbReference type="ChEBI" id="CHEBI:15377"/>
        <dbReference type="ChEBI" id="CHEBI:30013"/>
        <dbReference type="ChEBI" id="CHEBI:43474"/>
        <dbReference type="ChEBI" id="CHEBI:61977"/>
        <dbReference type="EC" id="3.1.3.16"/>
    </reaction>
</comment>
<proteinExistence type="inferred from homology"/>
<dbReference type="Gene3D" id="3.90.190.10">
    <property type="entry name" value="Protein tyrosine phosphatase superfamily"/>
    <property type="match status" value="1"/>
</dbReference>
<dbReference type="CDD" id="cd01446">
    <property type="entry name" value="DSP_MapKP"/>
    <property type="match status" value="1"/>
</dbReference>